<dbReference type="AlphaFoldDB" id="A0A841EJB2"/>
<dbReference type="EMBL" id="JACHLY010000002">
    <property type="protein sequence ID" value="MBB6000888.1"/>
    <property type="molecule type" value="Genomic_DNA"/>
</dbReference>
<reference evidence="1 2" key="1">
    <citation type="submission" date="2020-08" db="EMBL/GenBank/DDBJ databases">
        <title>Sequencing the genomes of 1000 actinobacteria strains.</title>
        <authorList>
            <person name="Klenk H.-P."/>
        </authorList>
    </citation>
    <scope>NUCLEOTIDE SEQUENCE [LARGE SCALE GENOMIC DNA]</scope>
    <source>
        <strain evidence="1 2">DSM 44593</strain>
    </source>
</reference>
<keyword evidence="2" id="KW-1185">Reference proteome</keyword>
<comment type="caution">
    <text evidence="1">The sequence shown here is derived from an EMBL/GenBank/DDBJ whole genome shotgun (WGS) entry which is preliminary data.</text>
</comment>
<gene>
    <name evidence="1" type="ORF">HNR25_004717</name>
</gene>
<organism evidence="1 2">
    <name type="scientific">Streptomonospora salina</name>
    <dbReference type="NCBI Taxonomy" id="104205"/>
    <lineage>
        <taxon>Bacteria</taxon>
        <taxon>Bacillati</taxon>
        <taxon>Actinomycetota</taxon>
        <taxon>Actinomycetes</taxon>
        <taxon>Streptosporangiales</taxon>
        <taxon>Nocardiopsidaceae</taxon>
        <taxon>Streptomonospora</taxon>
    </lineage>
</organism>
<evidence type="ECO:0000313" key="1">
    <source>
        <dbReference type="EMBL" id="MBB6000888.1"/>
    </source>
</evidence>
<proteinExistence type="predicted"/>
<sequence length="146" mass="15298">MTVHGSGRPLVLAIELSEVETDVPRLDQRLAGGRHGLIDIGEPDGSGLAVIDHKGGHGVFRSLVDAPEHAARRASARSRIRLRSVYSPAAMPSRILTATPLLEQVVEHDQPLEEVAAQPVGLLDGEHVAGAHVVQGCPQGGPVGDP</sequence>
<name>A0A841EJB2_9ACTN</name>
<accession>A0A841EJB2</accession>
<protein>
    <submittedName>
        <fullName evidence="1">Uncharacterized protein</fullName>
    </submittedName>
</protein>
<dbReference type="Proteomes" id="UP000578077">
    <property type="component" value="Unassembled WGS sequence"/>
</dbReference>
<evidence type="ECO:0000313" key="2">
    <source>
        <dbReference type="Proteomes" id="UP000578077"/>
    </source>
</evidence>